<dbReference type="RefSeq" id="WP_138056192.1">
    <property type="nucleotide sequence ID" value="NZ_VAWE01000001.1"/>
</dbReference>
<dbReference type="InterPro" id="IPR039424">
    <property type="entry name" value="SBP_5"/>
</dbReference>
<dbReference type="PANTHER" id="PTHR30290">
    <property type="entry name" value="PERIPLASMIC BINDING COMPONENT OF ABC TRANSPORTER"/>
    <property type="match status" value="1"/>
</dbReference>
<accession>A0A5R9E9U4</accession>
<evidence type="ECO:0000256" key="2">
    <source>
        <dbReference type="ARBA" id="ARBA00005695"/>
    </source>
</evidence>
<keyword evidence="4 5" id="KW-0732">Signal</keyword>
<dbReference type="OrthoDB" id="9801912at2"/>
<dbReference type="EMBL" id="VAWE01000001">
    <property type="protein sequence ID" value="TLQ46891.1"/>
    <property type="molecule type" value="Genomic_DNA"/>
</dbReference>
<evidence type="ECO:0000256" key="1">
    <source>
        <dbReference type="ARBA" id="ARBA00004196"/>
    </source>
</evidence>
<dbReference type="PROSITE" id="PS51257">
    <property type="entry name" value="PROKAR_LIPOPROTEIN"/>
    <property type="match status" value="1"/>
</dbReference>
<dbReference type="Pfam" id="PF00496">
    <property type="entry name" value="SBP_bac_5"/>
    <property type="match status" value="1"/>
</dbReference>
<evidence type="ECO:0000256" key="3">
    <source>
        <dbReference type="ARBA" id="ARBA00022448"/>
    </source>
</evidence>
<reference evidence="7 8" key="1">
    <citation type="submission" date="2019-05" db="EMBL/GenBank/DDBJ databases">
        <title>Streptomyces marianii sp. nov., a novel marine actinomycete from southern coast of India.</title>
        <authorList>
            <person name="Iniyan A.M."/>
            <person name="Wink J."/>
            <person name="Ramprasad E."/>
            <person name="Ramana C.V."/>
            <person name="Bunk B."/>
            <person name="Sproer C."/>
            <person name="Joseph F.-J.R.S."/>
            <person name="Vincent S.G.P."/>
        </authorList>
    </citation>
    <scope>NUCLEOTIDE SEQUENCE [LARGE SCALE GENOMIC DNA]</scope>
    <source>
        <strain evidence="7 8">ICN19</strain>
    </source>
</reference>
<comment type="subcellular location">
    <subcellularLocation>
        <location evidence="1">Cell envelope</location>
    </subcellularLocation>
</comment>
<evidence type="ECO:0000259" key="6">
    <source>
        <dbReference type="Pfam" id="PF00496"/>
    </source>
</evidence>
<protein>
    <submittedName>
        <fullName evidence="7">Peptide-binding protein</fullName>
    </submittedName>
</protein>
<dbReference type="GO" id="GO:0015833">
    <property type="term" value="P:peptide transport"/>
    <property type="evidence" value="ECO:0007669"/>
    <property type="project" value="TreeGrafter"/>
</dbReference>
<gene>
    <name evidence="7" type="ORF">FEF34_31500</name>
</gene>
<dbReference type="SUPFAM" id="SSF53850">
    <property type="entry name" value="Periplasmic binding protein-like II"/>
    <property type="match status" value="1"/>
</dbReference>
<dbReference type="PANTHER" id="PTHR30290:SF10">
    <property type="entry name" value="PERIPLASMIC OLIGOPEPTIDE-BINDING PROTEIN-RELATED"/>
    <property type="match status" value="1"/>
</dbReference>
<dbReference type="Gene3D" id="3.40.190.10">
    <property type="entry name" value="Periplasmic binding protein-like II"/>
    <property type="match status" value="2"/>
</dbReference>
<comment type="caution">
    <text evidence="7">The sequence shown here is derived from an EMBL/GenBank/DDBJ whole genome shotgun (WGS) entry which is preliminary data.</text>
</comment>
<dbReference type="GO" id="GO:1904680">
    <property type="term" value="F:peptide transmembrane transporter activity"/>
    <property type="evidence" value="ECO:0007669"/>
    <property type="project" value="TreeGrafter"/>
</dbReference>
<proteinExistence type="inferred from homology"/>
<keyword evidence="8" id="KW-1185">Reference proteome</keyword>
<evidence type="ECO:0000313" key="7">
    <source>
        <dbReference type="EMBL" id="TLQ46891.1"/>
    </source>
</evidence>
<dbReference type="Gene3D" id="3.10.105.10">
    <property type="entry name" value="Dipeptide-binding Protein, Domain 3"/>
    <property type="match status" value="1"/>
</dbReference>
<dbReference type="AlphaFoldDB" id="A0A5R9E9U4"/>
<feature type="signal peptide" evidence="5">
    <location>
        <begin position="1"/>
        <end position="20"/>
    </location>
</feature>
<comment type="similarity">
    <text evidence="2">Belongs to the bacterial solute-binding protein 5 family.</text>
</comment>
<evidence type="ECO:0000256" key="5">
    <source>
        <dbReference type="SAM" id="SignalP"/>
    </source>
</evidence>
<feature type="chain" id="PRO_5039421904" evidence="5">
    <location>
        <begin position="21"/>
        <end position="392"/>
    </location>
</feature>
<evidence type="ECO:0000313" key="8">
    <source>
        <dbReference type="Proteomes" id="UP000305921"/>
    </source>
</evidence>
<sequence length="392" mass="42189">MNRKTLALPALMGLLAPVLAACGTTPGARDGGSATVVGTTDRFVVDSGTPAPFDPAFAYDTGARNVLRQTVQTLTHVPRGGGRPVPEAASRCEFTDSRSEGYRCVLRDGLTFAGGRPVTAEDVTFSIERVPDITSDSGTAALLSTVDTVEARSEKEIVFHLSAPDAAFPYELSTPVAGILSRDACEVDRLREGFQVDGSGPYTMAAETDGGRLVRAVFTENEAGVATPVKLTLHHTTDHYGSGTAKEFAALRDQLNATDLFSMAVKGAEWPEYRPAQKRGDCAVYGLGWFLDFPDPDDYLAPLLDEDDFLNTPYVSAAARNQLIPESRRKADRSAAALPFARFRDIVATDVPVLPLWQGKRYVAARSDVNGVEWTLNASSDLQLRELERGTA</sequence>
<dbReference type="Proteomes" id="UP000305921">
    <property type="component" value="Unassembled WGS sequence"/>
</dbReference>
<feature type="domain" description="Solute-binding protein family 5" evidence="6">
    <location>
        <begin position="84"/>
        <end position="213"/>
    </location>
</feature>
<name>A0A5R9E9U4_9ACTN</name>
<evidence type="ECO:0000256" key="4">
    <source>
        <dbReference type="ARBA" id="ARBA00022729"/>
    </source>
</evidence>
<dbReference type="GO" id="GO:0030313">
    <property type="term" value="C:cell envelope"/>
    <property type="evidence" value="ECO:0007669"/>
    <property type="project" value="UniProtKB-SubCell"/>
</dbReference>
<organism evidence="7 8">
    <name type="scientific">Streptomyces marianii</name>
    <dbReference type="NCBI Taxonomy" id="1817406"/>
    <lineage>
        <taxon>Bacteria</taxon>
        <taxon>Bacillati</taxon>
        <taxon>Actinomycetota</taxon>
        <taxon>Actinomycetes</taxon>
        <taxon>Kitasatosporales</taxon>
        <taxon>Streptomycetaceae</taxon>
        <taxon>Streptomyces</taxon>
    </lineage>
</organism>
<keyword evidence="3" id="KW-0813">Transport</keyword>
<dbReference type="InterPro" id="IPR000914">
    <property type="entry name" value="SBP_5_dom"/>
</dbReference>
<dbReference type="Gene3D" id="3.90.76.10">
    <property type="entry name" value="Dipeptide-binding Protein, Domain 1"/>
    <property type="match status" value="1"/>
</dbReference>